<dbReference type="Gene3D" id="2.40.50.180">
    <property type="entry name" value="CheA-289, Domain 4"/>
    <property type="match status" value="1"/>
</dbReference>
<keyword evidence="3" id="KW-0963">Cytoplasm</keyword>
<organism evidence="6 7">
    <name type="scientific">Isachenkonia alkalipeptolytica</name>
    <dbReference type="NCBI Taxonomy" id="2565777"/>
    <lineage>
        <taxon>Bacteria</taxon>
        <taxon>Bacillati</taxon>
        <taxon>Bacillota</taxon>
        <taxon>Clostridia</taxon>
        <taxon>Eubacteriales</taxon>
        <taxon>Clostridiaceae</taxon>
        <taxon>Isachenkonia</taxon>
    </lineage>
</organism>
<dbReference type="InterPro" id="IPR039315">
    <property type="entry name" value="CheW"/>
</dbReference>
<dbReference type="GO" id="GO:0005829">
    <property type="term" value="C:cytosol"/>
    <property type="evidence" value="ECO:0007669"/>
    <property type="project" value="TreeGrafter"/>
</dbReference>
<protein>
    <recommendedName>
        <fullName evidence="2">Chemotaxis protein CheW</fullName>
    </recommendedName>
</protein>
<comment type="caution">
    <text evidence="6">The sequence shown here is derived from an EMBL/GenBank/DDBJ whole genome shotgun (WGS) entry which is preliminary data.</text>
</comment>
<evidence type="ECO:0000256" key="4">
    <source>
        <dbReference type="ARBA" id="ARBA00022500"/>
    </source>
</evidence>
<feature type="domain" description="CheW-like" evidence="5">
    <location>
        <begin position="3"/>
        <end position="143"/>
    </location>
</feature>
<dbReference type="CDD" id="cd00732">
    <property type="entry name" value="CheW"/>
    <property type="match status" value="1"/>
</dbReference>
<dbReference type="SMART" id="SM00260">
    <property type="entry name" value="CheW"/>
    <property type="match status" value="1"/>
</dbReference>
<evidence type="ECO:0000256" key="2">
    <source>
        <dbReference type="ARBA" id="ARBA00021483"/>
    </source>
</evidence>
<dbReference type="PANTHER" id="PTHR22617:SF23">
    <property type="entry name" value="CHEMOTAXIS PROTEIN CHEW"/>
    <property type="match status" value="1"/>
</dbReference>
<keyword evidence="7" id="KW-1185">Reference proteome</keyword>
<dbReference type="GO" id="GO:0006935">
    <property type="term" value="P:chemotaxis"/>
    <property type="evidence" value="ECO:0007669"/>
    <property type="project" value="UniProtKB-KW"/>
</dbReference>
<keyword evidence="4" id="KW-0145">Chemotaxis</keyword>
<dbReference type="FunFam" id="2.40.50.180:FF:000002">
    <property type="entry name" value="Chemotaxis protein CheW"/>
    <property type="match status" value="1"/>
</dbReference>
<dbReference type="InterPro" id="IPR036061">
    <property type="entry name" value="CheW-like_dom_sf"/>
</dbReference>
<dbReference type="RefSeq" id="WP_160718246.1">
    <property type="nucleotide sequence ID" value="NZ_SUMG01000001.1"/>
</dbReference>
<dbReference type="AlphaFoldDB" id="A0AA44BCF8"/>
<dbReference type="SUPFAM" id="SSF50341">
    <property type="entry name" value="CheW-like"/>
    <property type="match status" value="1"/>
</dbReference>
<dbReference type="Gene3D" id="2.30.30.40">
    <property type="entry name" value="SH3 Domains"/>
    <property type="match status" value="1"/>
</dbReference>
<gene>
    <name evidence="6" type="ORF">ISALK_00345</name>
</gene>
<accession>A0AA44BCF8</accession>
<evidence type="ECO:0000256" key="3">
    <source>
        <dbReference type="ARBA" id="ARBA00022490"/>
    </source>
</evidence>
<dbReference type="EMBL" id="SUMG01000001">
    <property type="protein sequence ID" value="NBG86937.1"/>
    <property type="molecule type" value="Genomic_DNA"/>
</dbReference>
<name>A0AA44BCF8_9CLOT</name>
<evidence type="ECO:0000259" key="5">
    <source>
        <dbReference type="PROSITE" id="PS50851"/>
    </source>
</evidence>
<dbReference type="Pfam" id="PF01584">
    <property type="entry name" value="CheW"/>
    <property type="match status" value="1"/>
</dbReference>
<proteinExistence type="predicted"/>
<comment type="subcellular location">
    <subcellularLocation>
        <location evidence="1">Cytoplasm</location>
    </subcellularLocation>
</comment>
<dbReference type="GO" id="GO:0007165">
    <property type="term" value="P:signal transduction"/>
    <property type="evidence" value="ECO:0007669"/>
    <property type="project" value="InterPro"/>
</dbReference>
<dbReference type="PROSITE" id="PS50851">
    <property type="entry name" value="CHEW"/>
    <property type="match status" value="1"/>
</dbReference>
<dbReference type="Proteomes" id="UP000449710">
    <property type="component" value="Unassembled WGS sequence"/>
</dbReference>
<dbReference type="PANTHER" id="PTHR22617">
    <property type="entry name" value="CHEMOTAXIS SENSOR HISTIDINE KINASE-RELATED"/>
    <property type="match status" value="1"/>
</dbReference>
<evidence type="ECO:0000256" key="1">
    <source>
        <dbReference type="ARBA" id="ARBA00004496"/>
    </source>
</evidence>
<evidence type="ECO:0000313" key="6">
    <source>
        <dbReference type="EMBL" id="NBG86937.1"/>
    </source>
</evidence>
<evidence type="ECO:0000313" key="7">
    <source>
        <dbReference type="Proteomes" id="UP000449710"/>
    </source>
</evidence>
<dbReference type="InterPro" id="IPR002545">
    <property type="entry name" value="CheW-lke_dom"/>
</dbReference>
<sequence length="150" mass="17320">MTERQYVIFTLEQEQYGVDIMHVKEISEFKKCNKIPHTPSFIEGIINYRGAVTPIINLRKKFELSEGDIDSQTRIIIINLNNKQVGFLVDEASQVLTIDQEMVDPAPKIVTDIQEEFIEGIAKLEDRMVILLDLENVLSEREKETVLEIQ</sequence>
<reference evidence="6 7" key="1">
    <citation type="submission" date="2019-04" db="EMBL/GenBank/DDBJ databases">
        <title>Isachenkonia alkalipeptolytica gen. nov. sp. nov. a new anaerobic, alkiliphilic organothrophic bacterium capable to reduce synthesized ferrihydrite isolated from a soda lake.</title>
        <authorList>
            <person name="Toshchakov S.V."/>
            <person name="Zavarzina D.G."/>
            <person name="Zhilina T.N."/>
            <person name="Kostrikina N.A."/>
            <person name="Kublanov I.V."/>
        </authorList>
    </citation>
    <scope>NUCLEOTIDE SEQUENCE [LARGE SCALE GENOMIC DNA]</scope>
    <source>
        <strain evidence="6 7">Z-1701</strain>
    </source>
</reference>